<evidence type="ECO:0000256" key="3">
    <source>
        <dbReference type="ARBA" id="ARBA00022801"/>
    </source>
</evidence>
<dbReference type="GO" id="GO:0046872">
    <property type="term" value="F:metal ion binding"/>
    <property type="evidence" value="ECO:0007669"/>
    <property type="project" value="UniProtKB-KW"/>
</dbReference>
<reference evidence="6 7" key="1">
    <citation type="submission" date="2018-07" db="EMBL/GenBank/DDBJ databases">
        <title>Genomic Encyclopedia of Type Strains, Phase III (KMG-III): the genomes of soil and plant-associated and newly described type strains.</title>
        <authorList>
            <person name="Whitman W."/>
        </authorList>
    </citation>
    <scope>NUCLEOTIDE SEQUENCE [LARGE SCALE GENOMIC DNA]</scope>
    <source>
        <strain evidence="6 7">CECT 8575</strain>
    </source>
</reference>
<comment type="cofactor">
    <cofactor evidence="1">
        <name>Zn(2+)</name>
        <dbReference type="ChEBI" id="CHEBI:29105"/>
    </cofactor>
</comment>
<dbReference type="InterPro" id="IPR003785">
    <property type="entry name" value="Creatininase/forma_Hydrolase"/>
</dbReference>
<keyword evidence="7" id="KW-1185">Reference proteome</keyword>
<keyword evidence="2" id="KW-0479">Metal-binding</keyword>
<dbReference type="InterPro" id="IPR024087">
    <property type="entry name" value="Creatininase-like_sf"/>
</dbReference>
<dbReference type="SUPFAM" id="SSF102215">
    <property type="entry name" value="Creatininase"/>
    <property type="match status" value="1"/>
</dbReference>
<dbReference type="AlphaFoldDB" id="A0A368VKX4"/>
<keyword evidence="3 6" id="KW-0378">Hydrolase</keyword>
<protein>
    <submittedName>
        <fullName evidence="6">Creatinine amidohydrolase</fullName>
    </submittedName>
</protein>
<evidence type="ECO:0000256" key="5">
    <source>
        <dbReference type="ARBA" id="ARBA00024029"/>
    </source>
</evidence>
<dbReference type="Proteomes" id="UP000253495">
    <property type="component" value="Unassembled WGS sequence"/>
</dbReference>
<evidence type="ECO:0000256" key="2">
    <source>
        <dbReference type="ARBA" id="ARBA00022723"/>
    </source>
</evidence>
<dbReference type="RefSeq" id="WP_114453784.1">
    <property type="nucleotide sequence ID" value="NZ_QPJC01000009.1"/>
</dbReference>
<dbReference type="EMBL" id="QPJC01000009">
    <property type="protein sequence ID" value="RCW40964.1"/>
    <property type="molecule type" value="Genomic_DNA"/>
</dbReference>
<dbReference type="InterPro" id="IPR023871">
    <property type="entry name" value="MftE"/>
</dbReference>
<dbReference type="OrthoDB" id="9801445at2"/>
<accession>A0A368VKX4</accession>
<evidence type="ECO:0000313" key="7">
    <source>
        <dbReference type="Proteomes" id="UP000253495"/>
    </source>
</evidence>
<evidence type="ECO:0000256" key="4">
    <source>
        <dbReference type="ARBA" id="ARBA00022833"/>
    </source>
</evidence>
<gene>
    <name evidence="6" type="ORF">DFQ14_10941</name>
</gene>
<dbReference type="PANTHER" id="PTHR35005:SF1">
    <property type="entry name" value="2-AMINO-5-FORMYLAMINO-6-RIBOSYLAMINOPYRIMIDIN-4(3H)-ONE 5'-MONOPHOSPHATE DEFORMYLASE"/>
    <property type="match status" value="1"/>
</dbReference>
<sequence length="253" mass="26622">MSLLLTDQAWPDLVDREPLVVLPLGACEQHGPHLPVDTDTAIATAVARSAVGELAGDIDVLLAPEQPYAASGEHEGFPGTVSIGCEALQLLLVELGRSLLCWAGRLLIVNGHGGNSRTLAQAVARLRDESRDVAWWSHLPGDADAHAGRTETALMMALKPPAVHAERAKPGRTEPIGELLPELMRTSVRHVSPNGVLGDPAGASTADGERMLSVMVERLCADARSWHVTPSGRLLPCRIPSGRPEGAAAGPQG</sequence>
<keyword evidence="4" id="KW-0862">Zinc</keyword>
<name>A0A368VKX4_9ACTN</name>
<dbReference type="PANTHER" id="PTHR35005">
    <property type="entry name" value="3-DEHYDRO-SCYLLO-INOSOSE HYDROLASE"/>
    <property type="match status" value="1"/>
</dbReference>
<organism evidence="6 7">
    <name type="scientific">Halopolyspora algeriensis</name>
    <dbReference type="NCBI Taxonomy" id="1500506"/>
    <lineage>
        <taxon>Bacteria</taxon>
        <taxon>Bacillati</taxon>
        <taxon>Actinomycetota</taxon>
        <taxon>Actinomycetes</taxon>
        <taxon>Actinomycetes incertae sedis</taxon>
        <taxon>Halopolyspora</taxon>
    </lineage>
</organism>
<comment type="similarity">
    <text evidence="5">Belongs to the creatininase superfamily.</text>
</comment>
<dbReference type="GO" id="GO:0016811">
    <property type="term" value="F:hydrolase activity, acting on carbon-nitrogen (but not peptide) bonds, in linear amides"/>
    <property type="evidence" value="ECO:0007669"/>
    <property type="project" value="TreeGrafter"/>
</dbReference>
<comment type="caution">
    <text evidence="6">The sequence shown here is derived from an EMBL/GenBank/DDBJ whole genome shotgun (WGS) entry which is preliminary data.</text>
</comment>
<dbReference type="GO" id="GO:0009231">
    <property type="term" value="P:riboflavin biosynthetic process"/>
    <property type="evidence" value="ECO:0007669"/>
    <property type="project" value="TreeGrafter"/>
</dbReference>
<dbReference type="NCBIfam" id="TIGR03964">
    <property type="entry name" value="mycofact_creat"/>
    <property type="match status" value="1"/>
</dbReference>
<dbReference type="Gene3D" id="3.40.50.10310">
    <property type="entry name" value="Creatininase"/>
    <property type="match status" value="1"/>
</dbReference>
<proteinExistence type="inferred from homology"/>
<evidence type="ECO:0000313" key="6">
    <source>
        <dbReference type="EMBL" id="RCW40964.1"/>
    </source>
</evidence>
<dbReference type="Pfam" id="PF02633">
    <property type="entry name" value="Creatininase"/>
    <property type="match status" value="1"/>
</dbReference>
<evidence type="ECO:0000256" key="1">
    <source>
        <dbReference type="ARBA" id="ARBA00001947"/>
    </source>
</evidence>